<protein>
    <submittedName>
        <fullName evidence="2">Uncharacterized protein</fullName>
    </submittedName>
</protein>
<sequence>MNHRSSDDEPSPVIGEVVGTITRYSRMEVEAEQLPLRIYDMVENDGPTQGYPAEDSHVSSSHENEPVAEAQNEWCQIGVAGAIEENVAPRG</sequence>
<evidence type="ECO:0000313" key="3">
    <source>
        <dbReference type="Proteomes" id="UP001472677"/>
    </source>
</evidence>
<evidence type="ECO:0000313" key="2">
    <source>
        <dbReference type="EMBL" id="KAK8575339.1"/>
    </source>
</evidence>
<feature type="compositionally biased region" description="Basic and acidic residues" evidence="1">
    <location>
        <begin position="54"/>
        <end position="65"/>
    </location>
</feature>
<name>A0ABR2FAG8_9ROSI</name>
<keyword evidence="3" id="KW-1185">Reference proteome</keyword>
<gene>
    <name evidence="2" type="ORF">V6N12_063014</name>
</gene>
<proteinExistence type="predicted"/>
<feature type="region of interest" description="Disordered" evidence="1">
    <location>
        <begin position="42"/>
        <end position="69"/>
    </location>
</feature>
<dbReference type="Proteomes" id="UP001472677">
    <property type="component" value="Unassembled WGS sequence"/>
</dbReference>
<dbReference type="EMBL" id="JBBPBM010000007">
    <property type="protein sequence ID" value="KAK8575339.1"/>
    <property type="molecule type" value="Genomic_DNA"/>
</dbReference>
<reference evidence="2 3" key="1">
    <citation type="journal article" date="2024" name="G3 (Bethesda)">
        <title>Genome assembly of Hibiscus sabdariffa L. provides insights into metabolisms of medicinal natural products.</title>
        <authorList>
            <person name="Kim T."/>
        </authorList>
    </citation>
    <scope>NUCLEOTIDE SEQUENCE [LARGE SCALE GENOMIC DNA]</scope>
    <source>
        <strain evidence="2">TK-2024</strain>
        <tissue evidence="2">Old leaves</tissue>
    </source>
</reference>
<accession>A0ABR2FAG8</accession>
<organism evidence="2 3">
    <name type="scientific">Hibiscus sabdariffa</name>
    <name type="common">roselle</name>
    <dbReference type="NCBI Taxonomy" id="183260"/>
    <lineage>
        <taxon>Eukaryota</taxon>
        <taxon>Viridiplantae</taxon>
        <taxon>Streptophyta</taxon>
        <taxon>Embryophyta</taxon>
        <taxon>Tracheophyta</taxon>
        <taxon>Spermatophyta</taxon>
        <taxon>Magnoliopsida</taxon>
        <taxon>eudicotyledons</taxon>
        <taxon>Gunneridae</taxon>
        <taxon>Pentapetalae</taxon>
        <taxon>rosids</taxon>
        <taxon>malvids</taxon>
        <taxon>Malvales</taxon>
        <taxon>Malvaceae</taxon>
        <taxon>Malvoideae</taxon>
        <taxon>Hibiscus</taxon>
    </lineage>
</organism>
<comment type="caution">
    <text evidence="2">The sequence shown here is derived from an EMBL/GenBank/DDBJ whole genome shotgun (WGS) entry which is preliminary data.</text>
</comment>
<evidence type="ECO:0000256" key="1">
    <source>
        <dbReference type="SAM" id="MobiDB-lite"/>
    </source>
</evidence>